<name>A0A5B7G9F5_PORTR</name>
<dbReference type="Proteomes" id="UP000324222">
    <property type="component" value="Unassembled WGS sequence"/>
</dbReference>
<sequence length="73" mass="8207">MVSLVFSGATTHQLDTAQAGMGRGPIEGCSYWTEGKKREREGRGRRFGMFIMFSRHAHYRGRETVSEGNVDLV</sequence>
<accession>A0A5B7G9F5</accession>
<comment type="caution">
    <text evidence="1">The sequence shown here is derived from an EMBL/GenBank/DDBJ whole genome shotgun (WGS) entry which is preliminary data.</text>
</comment>
<gene>
    <name evidence="1" type="ORF">E2C01_047647</name>
</gene>
<proteinExistence type="predicted"/>
<dbReference type="AlphaFoldDB" id="A0A5B7G9F5"/>
<protein>
    <submittedName>
        <fullName evidence="1">Uncharacterized protein</fullName>
    </submittedName>
</protein>
<dbReference type="EMBL" id="VSRR010011854">
    <property type="protein sequence ID" value="MPC53748.1"/>
    <property type="molecule type" value="Genomic_DNA"/>
</dbReference>
<organism evidence="1 2">
    <name type="scientific">Portunus trituberculatus</name>
    <name type="common">Swimming crab</name>
    <name type="synonym">Neptunus trituberculatus</name>
    <dbReference type="NCBI Taxonomy" id="210409"/>
    <lineage>
        <taxon>Eukaryota</taxon>
        <taxon>Metazoa</taxon>
        <taxon>Ecdysozoa</taxon>
        <taxon>Arthropoda</taxon>
        <taxon>Crustacea</taxon>
        <taxon>Multicrustacea</taxon>
        <taxon>Malacostraca</taxon>
        <taxon>Eumalacostraca</taxon>
        <taxon>Eucarida</taxon>
        <taxon>Decapoda</taxon>
        <taxon>Pleocyemata</taxon>
        <taxon>Brachyura</taxon>
        <taxon>Eubrachyura</taxon>
        <taxon>Portunoidea</taxon>
        <taxon>Portunidae</taxon>
        <taxon>Portuninae</taxon>
        <taxon>Portunus</taxon>
    </lineage>
</organism>
<evidence type="ECO:0000313" key="2">
    <source>
        <dbReference type="Proteomes" id="UP000324222"/>
    </source>
</evidence>
<reference evidence="1 2" key="1">
    <citation type="submission" date="2019-05" db="EMBL/GenBank/DDBJ databases">
        <title>Another draft genome of Portunus trituberculatus and its Hox gene families provides insights of decapod evolution.</title>
        <authorList>
            <person name="Jeong J.-H."/>
            <person name="Song I."/>
            <person name="Kim S."/>
            <person name="Choi T."/>
            <person name="Kim D."/>
            <person name="Ryu S."/>
            <person name="Kim W."/>
        </authorList>
    </citation>
    <scope>NUCLEOTIDE SEQUENCE [LARGE SCALE GENOMIC DNA]</scope>
    <source>
        <tissue evidence="1">Muscle</tissue>
    </source>
</reference>
<keyword evidence="2" id="KW-1185">Reference proteome</keyword>
<evidence type="ECO:0000313" key="1">
    <source>
        <dbReference type="EMBL" id="MPC53748.1"/>
    </source>
</evidence>